<dbReference type="InterPro" id="IPR036318">
    <property type="entry name" value="FAD-bd_PCMH-like_sf"/>
</dbReference>
<name>C5LNP0_PERM5</name>
<dbReference type="GeneID" id="9040210"/>
<dbReference type="InterPro" id="IPR050416">
    <property type="entry name" value="FAD-linked_Oxidoreductase"/>
</dbReference>
<dbReference type="EMBL" id="GG683822">
    <property type="protein sequence ID" value="EER01659.1"/>
    <property type="molecule type" value="Genomic_DNA"/>
</dbReference>
<evidence type="ECO:0000313" key="9">
    <source>
        <dbReference type="Proteomes" id="UP000007800"/>
    </source>
</evidence>
<dbReference type="InterPro" id="IPR016169">
    <property type="entry name" value="FAD-bd_PCMH_sub2"/>
</dbReference>
<feature type="domain" description="FAD-binding PCMH-type" evidence="7">
    <location>
        <begin position="45"/>
        <end position="227"/>
    </location>
</feature>
<proteinExistence type="inferred from homology"/>
<dbReference type="SUPFAM" id="SSF56176">
    <property type="entry name" value="FAD-binding/transporter-associated domain-like"/>
    <property type="match status" value="1"/>
</dbReference>
<dbReference type="Proteomes" id="UP000007800">
    <property type="component" value="Unassembled WGS sequence"/>
</dbReference>
<comment type="similarity">
    <text evidence="2">Belongs to the oxygen-dependent FAD-linked oxidoreductase family.</text>
</comment>
<keyword evidence="9" id="KW-1185">Reference proteome</keyword>
<dbReference type="InParanoid" id="C5LNP0"/>
<dbReference type="Gene3D" id="3.30.43.10">
    <property type="entry name" value="Uridine Diphospho-n-acetylenolpyruvylglucosamine Reductase, domain 2"/>
    <property type="match status" value="1"/>
</dbReference>
<protein>
    <recommendedName>
        <fullName evidence="7">FAD-binding PCMH-type domain-containing protein</fullName>
    </recommendedName>
</protein>
<dbReference type="Pfam" id="PF01565">
    <property type="entry name" value="FAD_binding_4"/>
    <property type="match status" value="1"/>
</dbReference>
<evidence type="ECO:0000256" key="6">
    <source>
        <dbReference type="SAM" id="MobiDB-lite"/>
    </source>
</evidence>
<dbReference type="InterPro" id="IPR016167">
    <property type="entry name" value="FAD-bd_PCMH_sub1"/>
</dbReference>
<evidence type="ECO:0000256" key="3">
    <source>
        <dbReference type="ARBA" id="ARBA00022630"/>
    </source>
</evidence>
<reference evidence="8 9" key="1">
    <citation type="submission" date="2008-07" db="EMBL/GenBank/DDBJ databases">
        <authorList>
            <person name="El-Sayed N."/>
            <person name="Caler E."/>
            <person name="Inman J."/>
            <person name="Amedeo P."/>
            <person name="Hass B."/>
            <person name="Wortman J."/>
        </authorList>
    </citation>
    <scope>NUCLEOTIDE SEQUENCE [LARGE SCALE GENOMIC DNA]</scope>
    <source>
        <strain evidence="9">ATCC 50983 / TXsc</strain>
    </source>
</reference>
<evidence type="ECO:0000313" key="8">
    <source>
        <dbReference type="EMBL" id="EER01659.1"/>
    </source>
</evidence>
<evidence type="ECO:0000259" key="7">
    <source>
        <dbReference type="PROSITE" id="PS51387"/>
    </source>
</evidence>
<dbReference type="OrthoDB" id="423782at2759"/>
<keyword evidence="3" id="KW-0285">Flavoprotein</keyword>
<dbReference type="RefSeq" id="XP_002768941.1">
    <property type="nucleotide sequence ID" value="XM_002768895.1"/>
</dbReference>
<dbReference type="OMA" id="AIYAWKI"/>
<dbReference type="AlphaFoldDB" id="C5LNP0"/>
<sequence length="658" mass="71418">MSLVLCHLVLADVDGAINRLQNSLPGKIQTEGIPPPYNPRFNAANGYSPAAMVYVSSAEDIIAALEICHDEDAPVALRSDSGHSFIGQSTVDGGIVINFMKLRDWQITMEGDRYIAKLGSGLNLLEIYSRLARHHPPLGIAAGLRPSVGLAGLASGGGYGTSSAKYGATVDRIVAAEVVVYNRDGKRFELVTATGYNEHSDLLFAVRGGMGGNYGALVSISYDAFPVANVVSMVAFEPLVDLPVQAQSIKAFQEFMHSDAAGPQIYSILRLLGSSGAEYNVQCICDADCVTCHAKLDTMQAAVGIIDPLRIEQDFGKSMWFWAGCTSDSVSDIYPSDGIGSFSEEELQEAMTSCLIAHAAIFSIPYKPKCMFFPRTMSIGLLESVVEALAQPPCDSPTDCVVLIHFQGQALSEEPKNCDLSHGKCTAYDHRSPGWLFEIVTSWGRDETAPSAKLEWMQNLYDAVFPASLGTSYQNCVDLDLAEGRKWIDQFFPNADTYRRLQQVKCRYNAVDMFNFPAIDLMTIDIDGSICEAGITTTSTTTNAYSTATRTTTPGSISTSTSTTSEKSRDCREADRKCSEGYPGSFCMTYKLPNICRGSNVPCSCTPGHIPSSTTTRSVDEHDCSEEDLRCATLKQGSYCMYWKKPSRCKGTSESCDC</sequence>
<dbReference type="PANTHER" id="PTHR42973:SF39">
    <property type="entry name" value="FAD-BINDING PCMH-TYPE DOMAIN-CONTAINING PROTEIN"/>
    <property type="match status" value="1"/>
</dbReference>
<dbReference type="GO" id="GO:0071949">
    <property type="term" value="F:FAD binding"/>
    <property type="evidence" value="ECO:0007669"/>
    <property type="project" value="InterPro"/>
</dbReference>
<accession>C5LNP0</accession>
<dbReference type="PANTHER" id="PTHR42973">
    <property type="entry name" value="BINDING OXIDOREDUCTASE, PUTATIVE (AFU_ORTHOLOGUE AFUA_1G17690)-RELATED"/>
    <property type="match status" value="1"/>
</dbReference>
<evidence type="ECO:0000256" key="5">
    <source>
        <dbReference type="ARBA" id="ARBA00023002"/>
    </source>
</evidence>
<evidence type="ECO:0000256" key="2">
    <source>
        <dbReference type="ARBA" id="ARBA00005466"/>
    </source>
</evidence>
<organism evidence="9">
    <name type="scientific">Perkinsus marinus (strain ATCC 50983 / TXsc)</name>
    <dbReference type="NCBI Taxonomy" id="423536"/>
    <lineage>
        <taxon>Eukaryota</taxon>
        <taxon>Sar</taxon>
        <taxon>Alveolata</taxon>
        <taxon>Perkinsozoa</taxon>
        <taxon>Perkinsea</taxon>
        <taxon>Perkinsida</taxon>
        <taxon>Perkinsidae</taxon>
        <taxon>Perkinsus</taxon>
    </lineage>
</organism>
<feature type="region of interest" description="Disordered" evidence="6">
    <location>
        <begin position="546"/>
        <end position="568"/>
    </location>
</feature>
<dbReference type="Gene3D" id="3.30.465.10">
    <property type="match status" value="1"/>
</dbReference>
<keyword evidence="4" id="KW-0274">FAD</keyword>
<dbReference type="InterPro" id="IPR006094">
    <property type="entry name" value="Oxid_FAD_bind_N"/>
</dbReference>
<gene>
    <name evidence="8" type="ORF">Pmar_PMAR008238</name>
</gene>
<feature type="compositionally biased region" description="Low complexity" evidence="6">
    <location>
        <begin position="546"/>
        <end position="565"/>
    </location>
</feature>
<evidence type="ECO:0000256" key="1">
    <source>
        <dbReference type="ARBA" id="ARBA00001974"/>
    </source>
</evidence>
<dbReference type="PROSITE" id="PS51387">
    <property type="entry name" value="FAD_PCMH"/>
    <property type="match status" value="1"/>
</dbReference>
<keyword evidence="5" id="KW-0560">Oxidoreductase</keyword>
<dbReference type="Gene3D" id="3.40.462.20">
    <property type="match status" value="1"/>
</dbReference>
<dbReference type="GO" id="GO:0016491">
    <property type="term" value="F:oxidoreductase activity"/>
    <property type="evidence" value="ECO:0007669"/>
    <property type="project" value="UniProtKB-KW"/>
</dbReference>
<comment type="cofactor">
    <cofactor evidence="1">
        <name>FAD</name>
        <dbReference type="ChEBI" id="CHEBI:57692"/>
    </cofactor>
</comment>
<evidence type="ECO:0000256" key="4">
    <source>
        <dbReference type="ARBA" id="ARBA00022827"/>
    </source>
</evidence>
<dbReference type="InterPro" id="IPR016166">
    <property type="entry name" value="FAD-bd_PCMH"/>
</dbReference>